<protein>
    <recommendedName>
        <fullName evidence="4">rRNA-processing protein FYV7</fullName>
    </recommendedName>
</protein>
<dbReference type="PANTHER" id="PTHR41805:SF1">
    <property type="entry name" value="RRNA-PROCESSING PROTEIN FYV7"/>
    <property type="match status" value="1"/>
</dbReference>
<evidence type="ECO:0000313" key="3">
    <source>
        <dbReference type="Proteomes" id="UP000799537"/>
    </source>
</evidence>
<dbReference type="RefSeq" id="XP_033662308.1">
    <property type="nucleotide sequence ID" value="XM_033818434.1"/>
</dbReference>
<dbReference type="EMBL" id="ML993619">
    <property type="protein sequence ID" value="KAF2161419.1"/>
    <property type="molecule type" value="Genomic_DNA"/>
</dbReference>
<evidence type="ECO:0008006" key="4">
    <source>
        <dbReference type="Google" id="ProtNLM"/>
    </source>
</evidence>
<reference evidence="2" key="1">
    <citation type="journal article" date="2020" name="Stud. Mycol.">
        <title>101 Dothideomycetes genomes: a test case for predicting lifestyles and emergence of pathogens.</title>
        <authorList>
            <person name="Haridas S."/>
            <person name="Albert R."/>
            <person name="Binder M."/>
            <person name="Bloem J."/>
            <person name="Labutti K."/>
            <person name="Salamov A."/>
            <person name="Andreopoulos B."/>
            <person name="Baker S."/>
            <person name="Barry K."/>
            <person name="Bills G."/>
            <person name="Bluhm B."/>
            <person name="Cannon C."/>
            <person name="Castanera R."/>
            <person name="Culley D."/>
            <person name="Daum C."/>
            <person name="Ezra D."/>
            <person name="Gonzalez J."/>
            <person name="Henrissat B."/>
            <person name="Kuo A."/>
            <person name="Liang C."/>
            <person name="Lipzen A."/>
            <person name="Lutzoni F."/>
            <person name="Magnuson J."/>
            <person name="Mondo S."/>
            <person name="Nolan M."/>
            <person name="Ohm R."/>
            <person name="Pangilinan J."/>
            <person name="Park H.-J."/>
            <person name="Ramirez L."/>
            <person name="Alfaro M."/>
            <person name="Sun H."/>
            <person name="Tritt A."/>
            <person name="Yoshinaga Y."/>
            <person name="Zwiers L.-H."/>
            <person name="Turgeon B."/>
            <person name="Goodwin S."/>
            <person name="Spatafora J."/>
            <person name="Crous P."/>
            <person name="Grigoriev I."/>
        </authorList>
    </citation>
    <scope>NUCLEOTIDE SEQUENCE</scope>
    <source>
        <strain evidence="2">ATCC 36951</strain>
    </source>
</reference>
<dbReference type="PANTHER" id="PTHR41805">
    <property type="entry name" value="EXPRESSED PROTEIN"/>
    <property type="match status" value="1"/>
</dbReference>
<feature type="region of interest" description="Disordered" evidence="1">
    <location>
        <begin position="1"/>
        <end position="50"/>
    </location>
</feature>
<dbReference type="AlphaFoldDB" id="A0A6A6C6N8"/>
<sequence length="207" mass="24133">MSEKRKRDRDDGAAKESKDRKKQKRGFVVGPDNLPDGTYRRKNQKIKQNLIDKAKIKKEYAKLKKQGQVSEKDEELPQPASLAVNEGEEPSAGPHPDRQNLIEKEAQEPEQQEQQDRSEFRQRKRRPKAIPYQKEHEEGQKRKVEAEARRKAREEAEGERQRKTEERERFRRAMAKARTGGPNGQRKLGRESKVLLEKVKRMVGESG</sequence>
<keyword evidence="3" id="KW-1185">Reference proteome</keyword>
<dbReference type="OrthoDB" id="2135053at2759"/>
<proteinExistence type="predicted"/>
<dbReference type="GeneID" id="54571706"/>
<organism evidence="2 3">
    <name type="scientific">Zasmidium cellare ATCC 36951</name>
    <dbReference type="NCBI Taxonomy" id="1080233"/>
    <lineage>
        <taxon>Eukaryota</taxon>
        <taxon>Fungi</taxon>
        <taxon>Dikarya</taxon>
        <taxon>Ascomycota</taxon>
        <taxon>Pezizomycotina</taxon>
        <taxon>Dothideomycetes</taxon>
        <taxon>Dothideomycetidae</taxon>
        <taxon>Mycosphaerellales</taxon>
        <taxon>Mycosphaerellaceae</taxon>
        <taxon>Zasmidium</taxon>
    </lineage>
</organism>
<feature type="region of interest" description="Disordered" evidence="1">
    <location>
        <begin position="63"/>
        <end position="207"/>
    </location>
</feature>
<evidence type="ECO:0000313" key="2">
    <source>
        <dbReference type="EMBL" id="KAF2161419.1"/>
    </source>
</evidence>
<accession>A0A6A6C6N8</accession>
<feature type="compositionally biased region" description="Basic and acidic residues" evidence="1">
    <location>
        <begin position="188"/>
        <end position="207"/>
    </location>
</feature>
<feature type="compositionally biased region" description="Basic and acidic residues" evidence="1">
    <location>
        <begin position="95"/>
        <end position="107"/>
    </location>
</feature>
<evidence type="ECO:0000256" key="1">
    <source>
        <dbReference type="SAM" id="MobiDB-lite"/>
    </source>
</evidence>
<feature type="compositionally biased region" description="Basic and acidic residues" evidence="1">
    <location>
        <begin position="133"/>
        <end position="171"/>
    </location>
</feature>
<feature type="compositionally biased region" description="Basic and acidic residues" evidence="1">
    <location>
        <begin position="1"/>
        <end position="19"/>
    </location>
</feature>
<dbReference type="Proteomes" id="UP000799537">
    <property type="component" value="Unassembled WGS sequence"/>
</dbReference>
<gene>
    <name evidence="2" type="ORF">M409DRAFT_69773</name>
</gene>
<name>A0A6A6C6N8_ZASCE</name>